<evidence type="ECO:0000259" key="1">
    <source>
        <dbReference type="PROSITE" id="PS50883"/>
    </source>
</evidence>
<protein>
    <submittedName>
        <fullName evidence="3">EAL domain-containing protein</fullName>
    </submittedName>
</protein>
<dbReference type="KEGG" id="suln:FJR47_09605"/>
<dbReference type="InterPro" id="IPR035919">
    <property type="entry name" value="EAL_sf"/>
</dbReference>
<sequence>MNLNNIFKDIVDMHPSRIVVYNNNGDFFYANISYIEAQNIDISDKKNLNFDKIKPCNITLEYLKEKLSVSKKFSIEMERNSAWFESIFFYANAKYIVHISFNITTLKEADRKIYYHANYDSLTALPNRSFFKKKLNHTLDESLQNGSKTALFFIDVDNFKKVNDTYGHNIGDKMLVTIAKRLVNSIRKDDIVARIGGDEFVIIAKNIKNIKNAKQLAFKLQEKIKQPLEIDTNIFNVSLSIGIAIYPQHAATSDDLLKNADIAMYEVKKEKRDGFKIYRKLMSNRAATRLLMQADIKRALKEKEFVMHYQPVVDFHNNSVVGAEALVRWYNTKKGILEPKDFLELVLSGDMEKEFGCMVFSKVLEDLKILNKNILDKKLTISINISKEQFFNPSFCSDLEDTSKKYNIDRSQIELKIVESQVMQNISVAKDIIKKLHLMGFKIVLDDFGVEYSSLNHLKLFEVDKLKIDKSFIKNMIKDKNDLNITKSIINTAKLFNLKVQAEGIETKEQYLKLRDIGCDYSQGFYHSNPLPIDDFINYFNKT</sequence>
<dbReference type="EMBL" id="CP041166">
    <property type="protein sequence ID" value="QFR44159.1"/>
    <property type="molecule type" value="Genomic_DNA"/>
</dbReference>
<dbReference type="PANTHER" id="PTHR44757:SF2">
    <property type="entry name" value="BIOFILM ARCHITECTURE MAINTENANCE PROTEIN MBAA"/>
    <property type="match status" value="1"/>
</dbReference>
<dbReference type="NCBIfam" id="TIGR00254">
    <property type="entry name" value="GGDEF"/>
    <property type="match status" value="1"/>
</dbReference>
<dbReference type="GO" id="GO:0003824">
    <property type="term" value="F:catalytic activity"/>
    <property type="evidence" value="ECO:0007669"/>
    <property type="project" value="UniProtKB-ARBA"/>
</dbReference>
<dbReference type="FunFam" id="3.30.70.270:FF:000001">
    <property type="entry name" value="Diguanylate cyclase domain protein"/>
    <property type="match status" value="1"/>
</dbReference>
<dbReference type="AlphaFoldDB" id="A0AAJ4A595"/>
<dbReference type="SMART" id="SM00267">
    <property type="entry name" value="GGDEF"/>
    <property type="match status" value="1"/>
</dbReference>
<dbReference type="InterPro" id="IPR001633">
    <property type="entry name" value="EAL_dom"/>
</dbReference>
<dbReference type="SUPFAM" id="SSF55073">
    <property type="entry name" value="Nucleotide cyclase"/>
    <property type="match status" value="1"/>
</dbReference>
<dbReference type="SUPFAM" id="SSF141868">
    <property type="entry name" value="EAL domain-like"/>
    <property type="match status" value="1"/>
</dbReference>
<organism evidence="3 4">
    <name type="scientific">Sulfurimonas xiamenensis</name>
    <dbReference type="NCBI Taxonomy" id="2590021"/>
    <lineage>
        <taxon>Bacteria</taxon>
        <taxon>Pseudomonadati</taxon>
        <taxon>Campylobacterota</taxon>
        <taxon>Epsilonproteobacteria</taxon>
        <taxon>Campylobacterales</taxon>
        <taxon>Sulfurimonadaceae</taxon>
        <taxon>Sulfurimonas</taxon>
    </lineage>
</organism>
<dbReference type="Gene3D" id="3.20.20.450">
    <property type="entry name" value="EAL domain"/>
    <property type="match status" value="1"/>
</dbReference>
<dbReference type="InterPro" id="IPR000160">
    <property type="entry name" value="GGDEF_dom"/>
</dbReference>
<dbReference type="CDD" id="cd01948">
    <property type="entry name" value="EAL"/>
    <property type="match status" value="1"/>
</dbReference>
<dbReference type="Gene3D" id="3.30.70.270">
    <property type="match status" value="1"/>
</dbReference>
<proteinExistence type="predicted"/>
<accession>A0AAJ4A595</accession>
<dbReference type="RefSeq" id="WP_152300219.1">
    <property type="nucleotide sequence ID" value="NZ_CP041166.1"/>
</dbReference>
<feature type="domain" description="GGDEF" evidence="2">
    <location>
        <begin position="147"/>
        <end position="280"/>
    </location>
</feature>
<evidence type="ECO:0000259" key="2">
    <source>
        <dbReference type="PROSITE" id="PS50887"/>
    </source>
</evidence>
<dbReference type="InterPro" id="IPR043128">
    <property type="entry name" value="Rev_trsase/Diguanyl_cyclase"/>
</dbReference>
<dbReference type="CDD" id="cd01949">
    <property type="entry name" value="GGDEF"/>
    <property type="match status" value="1"/>
</dbReference>
<keyword evidence="4" id="KW-1185">Reference proteome</keyword>
<evidence type="ECO:0000313" key="4">
    <source>
        <dbReference type="Proteomes" id="UP000326061"/>
    </source>
</evidence>
<dbReference type="InterPro" id="IPR029787">
    <property type="entry name" value="Nucleotide_cyclase"/>
</dbReference>
<gene>
    <name evidence="3" type="ORF">FJR47_09605</name>
</gene>
<reference evidence="4" key="1">
    <citation type="submission" date="2019-06" db="EMBL/GenBank/DDBJ databases">
        <title>Sulfurimonas gotlandica sp. nov., a chemoautotrophic and psychrotolerant epsilonproteobacterium isolated from a pelagic redoxcline, and an emended description of the genus Sulfurimonas.</title>
        <authorList>
            <person name="Wang S."/>
            <person name="Jiang L."/>
            <person name="Shao Z."/>
        </authorList>
    </citation>
    <scope>NUCLEOTIDE SEQUENCE [LARGE SCALE GENOMIC DNA]</scope>
    <source>
        <strain evidence="4">1-1N</strain>
    </source>
</reference>
<feature type="domain" description="EAL" evidence="1">
    <location>
        <begin position="289"/>
        <end position="543"/>
    </location>
</feature>
<dbReference type="PROSITE" id="PS50887">
    <property type="entry name" value="GGDEF"/>
    <property type="match status" value="1"/>
</dbReference>
<dbReference type="SMART" id="SM00052">
    <property type="entry name" value="EAL"/>
    <property type="match status" value="1"/>
</dbReference>
<dbReference type="Pfam" id="PF00563">
    <property type="entry name" value="EAL"/>
    <property type="match status" value="1"/>
</dbReference>
<dbReference type="InterPro" id="IPR052155">
    <property type="entry name" value="Biofilm_reg_signaling"/>
</dbReference>
<dbReference type="Proteomes" id="UP000326061">
    <property type="component" value="Chromosome"/>
</dbReference>
<dbReference type="PROSITE" id="PS50883">
    <property type="entry name" value="EAL"/>
    <property type="match status" value="1"/>
</dbReference>
<dbReference type="Pfam" id="PF00990">
    <property type="entry name" value="GGDEF"/>
    <property type="match status" value="1"/>
</dbReference>
<evidence type="ECO:0000313" key="3">
    <source>
        <dbReference type="EMBL" id="QFR44159.1"/>
    </source>
</evidence>
<name>A0AAJ4A595_9BACT</name>
<dbReference type="PANTHER" id="PTHR44757">
    <property type="entry name" value="DIGUANYLATE CYCLASE DGCP"/>
    <property type="match status" value="1"/>
</dbReference>